<dbReference type="PROSITE" id="PS51385">
    <property type="entry name" value="YJEF_N"/>
    <property type="match status" value="1"/>
</dbReference>
<feature type="binding site" evidence="17">
    <location>
        <position position="427"/>
    </location>
    <ligand>
        <name>(6S)-NADPHX</name>
        <dbReference type="ChEBI" id="CHEBI:64076"/>
    </ligand>
</feature>
<evidence type="ECO:0000256" key="14">
    <source>
        <dbReference type="ARBA" id="ARBA00025153"/>
    </source>
</evidence>
<keyword evidence="9 18" id="KW-0630">Potassium</keyword>
<dbReference type="OrthoDB" id="9806925at2"/>
<dbReference type="HAMAP" id="MF_01965">
    <property type="entry name" value="NADHX_dehydratase"/>
    <property type="match status" value="1"/>
</dbReference>
<dbReference type="EC" id="4.2.1.136" evidence="19"/>
<protein>
    <recommendedName>
        <fullName evidence="19">Bifunctional NAD(P)H-hydrate repair enzyme</fullName>
    </recommendedName>
    <alternativeName>
        <fullName evidence="19">Nicotinamide nucleotide repair protein</fullName>
    </alternativeName>
    <domain>
        <recommendedName>
            <fullName evidence="19">ADP-dependent (S)-NAD(P)H-hydrate dehydratase</fullName>
            <ecNumber evidence="19">4.2.1.136</ecNumber>
        </recommendedName>
        <alternativeName>
            <fullName evidence="19">ADP-dependent NAD(P)HX dehydratase</fullName>
        </alternativeName>
    </domain>
    <domain>
        <recommendedName>
            <fullName evidence="19">NAD(P)H-hydrate epimerase</fullName>
            <ecNumber evidence="19">5.1.99.6</ecNumber>
        </recommendedName>
    </domain>
</protein>
<comment type="catalytic activity">
    <reaction evidence="1 18 19">
        <text>(6R)-NADHX = (6S)-NADHX</text>
        <dbReference type="Rhea" id="RHEA:32215"/>
        <dbReference type="ChEBI" id="CHEBI:64074"/>
        <dbReference type="ChEBI" id="CHEBI:64075"/>
        <dbReference type="EC" id="5.1.99.6"/>
    </reaction>
</comment>
<evidence type="ECO:0000256" key="18">
    <source>
        <dbReference type="HAMAP-Rule" id="MF_01966"/>
    </source>
</evidence>
<comment type="cofactor">
    <cofactor evidence="17">
        <name>Mg(2+)</name>
        <dbReference type="ChEBI" id="CHEBI:18420"/>
    </cofactor>
</comment>
<reference evidence="22 23" key="1">
    <citation type="submission" date="2019-03" db="EMBL/GenBank/DDBJ databases">
        <title>Genomic Encyclopedia of Type Strains, Phase IV (KMG-IV): sequencing the most valuable type-strain genomes for metagenomic binning, comparative biology and taxonomic classification.</title>
        <authorList>
            <person name="Goeker M."/>
        </authorList>
    </citation>
    <scope>NUCLEOTIDE SEQUENCE [LARGE SCALE GENOMIC DNA]</scope>
    <source>
        <strain evidence="22 23">DSM 21944</strain>
    </source>
</reference>
<dbReference type="Gene3D" id="3.40.1190.20">
    <property type="match status" value="1"/>
</dbReference>
<comment type="subunit">
    <text evidence="17">Homotetramer.</text>
</comment>
<dbReference type="PROSITE" id="PS51383">
    <property type="entry name" value="YJEF_C_3"/>
    <property type="match status" value="1"/>
</dbReference>
<keyword evidence="10 17" id="KW-0520">NAD</keyword>
<feature type="domain" description="YjeF N-terminal" evidence="21">
    <location>
        <begin position="11"/>
        <end position="211"/>
    </location>
</feature>
<keyword evidence="13" id="KW-0511">Multifunctional enzyme</keyword>
<dbReference type="CDD" id="cd01171">
    <property type="entry name" value="YXKO-related"/>
    <property type="match status" value="1"/>
</dbReference>
<feature type="binding site" evidence="17">
    <location>
        <begin position="398"/>
        <end position="402"/>
    </location>
    <ligand>
        <name>AMP</name>
        <dbReference type="ChEBI" id="CHEBI:456215"/>
    </ligand>
</feature>
<keyword evidence="7 17" id="KW-0067">ATP-binding</keyword>
<dbReference type="InterPro" id="IPR004443">
    <property type="entry name" value="YjeF_N_dom"/>
</dbReference>
<comment type="caution">
    <text evidence="22">The sequence shown here is derived from an EMBL/GenBank/DDBJ whole genome shotgun (WGS) entry which is preliminary data.</text>
</comment>
<feature type="binding site" evidence="17">
    <location>
        <position position="426"/>
    </location>
    <ligand>
        <name>AMP</name>
        <dbReference type="ChEBI" id="CHEBI:456215"/>
    </ligand>
</feature>
<evidence type="ECO:0000256" key="16">
    <source>
        <dbReference type="ARBA" id="ARBA00049209"/>
    </source>
</evidence>
<evidence type="ECO:0000256" key="6">
    <source>
        <dbReference type="ARBA" id="ARBA00022741"/>
    </source>
</evidence>
<dbReference type="GO" id="GO:0052856">
    <property type="term" value="F:NAD(P)HX epimerase activity"/>
    <property type="evidence" value="ECO:0007669"/>
    <property type="project" value="UniProtKB-UniRule"/>
</dbReference>
<dbReference type="NCBIfam" id="TIGR00197">
    <property type="entry name" value="yjeF_nterm"/>
    <property type="match status" value="1"/>
</dbReference>
<dbReference type="Gene3D" id="3.40.50.10260">
    <property type="entry name" value="YjeF N-terminal domain"/>
    <property type="match status" value="1"/>
</dbReference>
<dbReference type="HAMAP" id="MF_01966">
    <property type="entry name" value="NADHX_epimerase"/>
    <property type="match status" value="1"/>
</dbReference>
<comment type="function">
    <text evidence="17">Catalyzes the dehydration of the S-form of NAD(P)HX at the expense of ADP, which is converted to AMP. Together with NAD(P)HX epimerase, which catalyzes the epimerization of the S- and R-forms, the enzyme allows the repair of both epimers of NAD(P)HX, a damaged form of NAD(P)H that is a result of enzymatic or heat-dependent hydration.</text>
</comment>
<comment type="similarity">
    <text evidence="18">Belongs to the NnrE/AIBP family.</text>
</comment>
<keyword evidence="11 18" id="KW-0413">Isomerase</keyword>
<dbReference type="GO" id="GO:0046496">
    <property type="term" value="P:nicotinamide nucleotide metabolic process"/>
    <property type="evidence" value="ECO:0007669"/>
    <property type="project" value="UniProtKB-UniRule"/>
</dbReference>
<dbReference type="RefSeq" id="WP_132577192.1">
    <property type="nucleotide sequence ID" value="NZ_JBHLWF010000013.1"/>
</dbReference>
<evidence type="ECO:0000256" key="19">
    <source>
        <dbReference type="PIRNR" id="PIRNR017184"/>
    </source>
</evidence>
<dbReference type="InterPro" id="IPR030677">
    <property type="entry name" value="Nnr"/>
</dbReference>
<gene>
    <name evidence="18" type="primary">nnrE</name>
    <name evidence="17" type="synonym">nnrD</name>
    <name evidence="22" type="ORF">EDC25_102108</name>
</gene>
<evidence type="ECO:0000256" key="11">
    <source>
        <dbReference type="ARBA" id="ARBA00023235"/>
    </source>
</evidence>
<comment type="similarity">
    <text evidence="3 19">In the N-terminal section; belongs to the NnrE/AIBP family.</text>
</comment>
<evidence type="ECO:0000256" key="2">
    <source>
        <dbReference type="ARBA" id="ARBA00000909"/>
    </source>
</evidence>
<dbReference type="Pfam" id="PF01256">
    <property type="entry name" value="Carb_kinase"/>
    <property type="match status" value="1"/>
</dbReference>
<organism evidence="22 23">
    <name type="scientific">Pseudofulvimonas gallinarii</name>
    <dbReference type="NCBI Taxonomy" id="634155"/>
    <lineage>
        <taxon>Bacteria</taxon>
        <taxon>Pseudomonadati</taxon>
        <taxon>Pseudomonadota</taxon>
        <taxon>Gammaproteobacteria</taxon>
        <taxon>Lysobacterales</taxon>
        <taxon>Rhodanobacteraceae</taxon>
        <taxon>Pseudofulvimonas</taxon>
    </lineage>
</organism>
<evidence type="ECO:0000256" key="10">
    <source>
        <dbReference type="ARBA" id="ARBA00023027"/>
    </source>
</evidence>
<dbReference type="EC" id="5.1.99.6" evidence="19"/>
<dbReference type="InterPro" id="IPR000631">
    <property type="entry name" value="CARKD"/>
</dbReference>
<comment type="cofactor">
    <cofactor evidence="18 19">
        <name>K(+)</name>
        <dbReference type="ChEBI" id="CHEBI:29103"/>
    </cofactor>
    <text evidence="18 19">Binds 1 potassium ion per subunit.</text>
</comment>
<dbReference type="PIRSF" id="PIRSF017184">
    <property type="entry name" value="Nnr"/>
    <property type="match status" value="1"/>
</dbReference>
<dbReference type="SUPFAM" id="SSF53613">
    <property type="entry name" value="Ribokinase-like"/>
    <property type="match status" value="1"/>
</dbReference>
<dbReference type="AlphaFoldDB" id="A0A4V3UU20"/>
<feature type="binding site" evidence="18">
    <location>
        <position position="59"/>
    </location>
    <ligand>
        <name>K(+)</name>
        <dbReference type="ChEBI" id="CHEBI:29103"/>
    </ligand>
</feature>
<evidence type="ECO:0000256" key="5">
    <source>
        <dbReference type="ARBA" id="ARBA00022723"/>
    </source>
</evidence>
<evidence type="ECO:0000259" key="20">
    <source>
        <dbReference type="PROSITE" id="PS51383"/>
    </source>
</evidence>
<keyword evidence="6 17" id="KW-0547">Nucleotide-binding</keyword>
<dbReference type="NCBIfam" id="TIGR00196">
    <property type="entry name" value="yjeF_cterm"/>
    <property type="match status" value="1"/>
</dbReference>
<dbReference type="GO" id="GO:0005524">
    <property type="term" value="F:ATP binding"/>
    <property type="evidence" value="ECO:0007669"/>
    <property type="project" value="UniProtKB-UniRule"/>
</dbReference>
<evidence type="ECO:0000256" key="8">
    <source>
        <dbReference type="ARBA" id="ARBA00022857"/>
    </source>
</evidence>
<feature type="binding site" evidence="18">
    <location>
        <position position="154"/>
    </location>
    <ligand>
        <name>(6S)-NADPHX</name>
        <dbReference type="ChEBI" id="CHEBI:64076"/>
    </ligand>
</feature>
<feature type="binding site" evidence="17">
    <location>
        <position position="361"/>
    </location>
    <ligand>
        <name>(6S)-NADPHX</name>
        <dbReference type="ChEBI" id="CHEBI:64076"/>
    </ligand>
</feature>
<feature type="binding site" evidence="18">
    <location>
        <position position="157"/>
    </location>
    <ligand>
        <name>K(+)</name>
        <dbReference type="ChEBI" id="CHEBI:29103"/>
    </ligand>
</feature>
<evidence type="ECO:0000256" key="1">
    <source>
        <dbReference type="ARBA" id="ARBA00000013"/>
    </source>
</evidence>
<evidence type="ECO:0000256" key="3">
    <source>
        <dbReference type="ARBA" id="ARBA00006001"/>
    </source>
</evidence>
<evidence type="ECO:0000256" key="15">
    <source>
        <dbReference type="ARBA" id="ARBA00048238"/>
    </source>
</evidence>
<evidence type="ECO:0000313" key="23">
    <source>
        <dbReference type="Proteomes" id="UP000294599"/>
    </source>
</evidence>
<feature type="domain" description="YjeF C-terminal" evidence="20">
    <location>
        <begin position="218"/>
        <end position="484"/>
    </location>
</feature>
<evidence type="ECO:0000256" key="4">
    <source>
        <dbReference type="ARBA" id="ARBA00009524"/>
    </source>
</evidence>
<dbReference type="GO" id="GO:0110051">
    <property type="term" value="P:metabolite repair"/>
    <property type="evidence" value="ECO:0007669"/>
    <property type="project" value="TreeGrafter"/>
</dbReference>
<proteinExistence type="inferred from homology"/>
<evidence type="ECO:0000256" key="13">
    <source>
        <dbReference type="ARBA" id="ARBA00023268"/>
    </source>
</evidence>
<keyword evidence="12 17" id="KW-0456">Lyase</keyword>
<comment type="similarity">
    <text evidence="4 19">In the C-terminal section; belongs to the NnrD/CARKD family.</text>
</comment>
<comment type="similarity">
    <text evidence="17">Belongs to the NnrD/CARKD family.</text>
</comment>
<evidence type="ECO:0000256" key="7">
    <source>
        <dbReference type="ARBA" id="ARBA00022840"/>
    </source>
</evidence>
<dbReference type="InterPro" id="IPR036652">
    <property type="entry name" value="YjeF_N_dom_sf"/>
</dbReference>
<comment type="catalytic activity">
    <reaction evidence="15 17 19">
        <text>(6S)-NADHX + ADP = AMP + phosphate + NADH + H(+)</text>
        <dbReference type="Rhea" id="RHEA:32223"/>
        <dbReference type="ChEBI" id="CHEBI:15378"/>
        <dbReference type="ChEBI" id="CHEBI:43474"/>
        <dbReference type="ChEBI" id="CHEBI:57945"/>
        <dbReference type="ChEBI" id="CHEBI:64074"/>
        <dbReference type="ChEBI" id="CHEBI:456215"/>
        <dbReference type="ChEBI" id="CHEBI:456216"/>
        <dbReference type="EC" id="4.2.1.136"/>
    </reaction>
</comment>
<feature type="binding site" evidence="17">
    <location>
        <position position="253"/>
    </location>
    <ligand>
        <name>(6S)-NADPHX</name>
        <dbReference type="ChEBI" id="CHEBI:64076"/>
    </ligand>
</feature>
<feature type="binding site" evidence="18">
    <location>
        <position position="121"/>
    </location>
    <ligand>
        <name>K(+)</name>
        <dbReference type="ChEBI" id="CHEBI:29103"/>
    </ligand>
</feature>
<dbReference type="SUPFAM" id="SSF64153">
    <property type="entry name" value="YjeF N-terminal domain-like"/>
    <property type="match status" value="1"/>
</dbReference>
<dbReference type="Pfam" id="PF03853">
    <property type="entry name" value="YjeF_N"/>
    <property type="match status" value="1"/>
</dbReference>
<dbReference type="Proteomes" id="UP000294599">
    <property type="component" value="Unassembled WGS sequence"/>
</dbReference>
<dbReference type="GO" id="GO:0046872">
    <property type="term" value="F:metal ion binding"/>
    <property type="evidence" value="ECO:0007669"/>
    <property type="project" value="UniProtKB-UniRule"/>
</dbReference>
<comment type="catalytic activity">
    <reaction evidence="16 17 19">
        <text>(6S)-NADPHX + ADP = AMP + phosphate + NADPH + H(+)</text>
        <dbReference type="Rhea" id="RHEA:32235"/>
        <dbReference type="ChEBI" id="CHEBI:15378"/>
        <dbReference type="ChEBI" id="CHEBI:43474"/>
        <dbReference type="ChEBI" id="CHEBI:57783"/>
        <dbReference type="ChEBI" id="CHEBI:64076"/>
        <dbReference type="ChEBI" id="CHEBI:456215"/>
        <dbReference type="ChEBI" id="CHEBI:456216"/>
        <dbReference type="EC" id="4.2.1.136"/>
    </reaction>
</comment>
<comment type="caution">
    <text evidence="18">Lacks conserved residue(s) required for the propagation of feature annotation.</text>
</comment>
<name>A0A4V3UU20_9GAMM</name>
<evidence type="ECO:0000313" key="22">
    <source>
        <dbReference type="EMBL" id="TCT00743.1"/>
    </source>
</evidence>
<keyword evidence="8 17" id="KW-0521">NADP</keyword>
<sequence>MNLSLYTAAEVRALERRLADEGLPPSVLMQRAGAAIAAQVHSQWPQARRVLVLAGGGNNGGDGYVSARLLRERGIEVTVIATAEAKAPEAAEAAAAWRAAGGQVRRWRSQAPLPEADLVVDALLGIGLARALDGDLAALVGVVNRSAVPVLSVDLPSGLDADSGHAPGAVIAATRTLCLLARKRGLHTGRARDVTGVVAFDGLGVEGPQDGDAARLLDPADLSRLLPPRRPGTHKGEQGHVLVLGGDSGMSGAVRLAGQAALRAGAGWVSIGSRSAHVSTIASGQPELMVHGIDATDALEPVLRRADVLAPGPGLGQGAWSRALFEAALAADRPMVIDADALNLLAQAPRKLSHTCILTPHPGEAARLLESSVRDIESDRYATARALADRYACTVVLKGAGTLVDDGRRVRVCPFGNPGMASAGMGDALTGTIAALLAQGLAAFDAACAGVLAHALAGDRAAAASPRGLLASDLIAQLREVVNP</sequence>
<evidence type="ECO:0000256" key="12">
    <source>
        <dbReference type="ARBA" id="ARBA00023239"/>
    </source>
</evidence>
<dbReference type="GO" id="GO:0052855">
    <property type="term" value="F:ADP-dependent NAD(P)H-hydrate dehydratase activity"/>
    <property type="evidence" value="ECO:0007669"/>
    <property type="project" value="UniProtKB-UniRule"/>
</dbReference>
<evidence type="ECO:0000256" key="9">
    <source>
        <dbReference type="ARBA" id="ARBA00022958"/>
    </source>
</evidence>
<dbReference type="PANTHER" id="PTHR12592">
    <property type="entry name" value="ATP-DEPENDENT (S)-NAD(P)H-HYDRATE DEHYDRATASE FAMILY MEMBER"/>
    <property type="match status" value="1"/>
</dbReference>
<evidence type="ECO:0000256" key="17">
    <source>
        <dbReference type="HAMAP-Rule" id="MF_01965"/>
    </source>
</evidence>
<comment type="function">
    <text evidence="18">Catalyzes the epimerization of the S- and R-forms of NAD(P)HX, a damaged form of NAD(P)H that is a result of enzymatic or heat-dependent hydration. This is a prerequisite for the S-specific NAD(P)H-hydrate dehydratase to allow the repair of both epimers of NAD(P)HX.</text>
</comment>
<dbReference type="PANTHER" id="PTHR12592:SF0">
    <property type="entry name" value="ATP-DEPENDENT (S)-NAD(P)H-HYDRATE DEHYDRATASE"/>
    <property type="match status" value="1"/>
</dbReference>
<keyword evidence="5 18" id="KW-0479">Metal-binding</keyword>
<feature type="binding site" evidence="18">
    <location>
        <begin position="125"/>
        <end position="131"/>
    </location>
    <ligand>
        <name>(6S)-NADPHX</name>
        <dbReference type="ChEBI" id="CHEBI:64076"/>
    </ligand>
</feature>
<accession>A0A4V3UU20</accession>
<feature type="binding site" evidence="18">
    <location>
        <begin position="58"/>
        <end position="62"/>
    </location>
    <ligand>
        <name>(6S)-NADPHX</name>
        <dbReference type="ChEBI" id="CHEBI:64076"/>
    </ligand>
</feature>
<feature type="binding site" evidence="17">
    <location>
        <position position="314"/>
    </location>
    <ligand>
        <name>(6S)-NADPHX</name>
        <dbReference type="ChEBI" id="CHEBI:64076"/>
    </ligand>
</feature>
<keyword evidence="23" id="KW-1185">Reference proteome</keyword>
<comment type="catalytic activity">
    <reaction evidence="2 18 19">
        <text>(6R)-NADPHX = (6S)-NADPHX</text>
        <dbReference type="Rhea" id="RHEA:32227"/>
        <dbReference type="ChEBI" id="CHEBI:64076"/>
        <dbReference type="ChEBI" id="CHEBI:64077"/>
        <dbReference type="EC" id="5.1.99.6"/>
    </reaction>
</comment>
<dbReference type="EMBL" id="SMAF01000002">
    <property type="protein sequence ID" value="TCT00743.1"/>
    <property type="molecule type" value="Genomic_DNA"/>
</dbReference>
<evidence type="ECO:0000259" key="21">
    <source>
        <dbReference type="PROSITE" id="PS51385"/>
    </source>
</evidence>
<dbReference type="InterPro" id="IPR029056">
    <property type="entry name" value="Ribokinase-like"/>
</dbReference>
<comment type="function">
    <text evidence="14 19">Bifunctional enzyme that catalyzes the epimerization of the S- and R-forms of NAD(P)HX and the dehydration of the S-form of NAD(P)HX at the expense of ADP, which is converted to AMP. This allows the repair of both epimers of NAD(P)HX, a damaged form of NAD(P)H that is a result of enzymatic or heat-dependent hydration.</text>
</comment>